<reference evidence="6" key="1">
    <citation type="submission" date="2011-08" db="EMBL/GenBank/DDBJ databases">
        <authorList>
            <person name="Rombauts S."/>
        </authorList>
    </citation>
    <scope>NUCLEOTIDE SEQUENCE</scope>
    <source>
        <strain evidence="6">London</strain>
    </source>
</reference>
<dbReference type="CDD" id="cd17039">
    <property type="entry name" value="Ubl_ubiquitin_like"/>
    <property type="match status" value="1"/>
</dbReference>
<protein>
    <recommendedName>
        <fullName evidence="7">UBA domain-containing protein</fullName>
    </recommendedName>
</protein>
<dbReference type="CDD" id="cd14326">
    <property type="entry name" value="UBA_UBL7"/>
    <property type="match status" value="1"/>
</dbReference>
<dbReference type="InterPro" id="IPR029071">
    <property type="entry name" value="Ubiquitin-like_domsf"/>
</dbReference>
<reference evidence="5" key="2">
    <citation type="submission" date="2015-06" db="UniProtKB">
        <authorList>
            <consortium name="EnsemblMetazoa"/>
        </authorList>
    </citation>
    <scope>IDENTIFICATION</scope>
</reference>
<dbReference type="KEGG" id="tut:107368098"/>
<name>T1KWU2_TETUR</name>
<dbReference type="PROSITE" id="PS50030">
    <property type="entry name" value="UBA"/>
    <property type="match status" value="1"/>
</dbReference>
<feature type="coiled-coil region" evidence="1">
    <location>
        <begin position="294"/>
        <end position="324"/>
    </location>
</feature>
<evidence type="ECO:0000259" key="4">
    <source>
        <dbReference type="PROSITE" id="PS50053"/>
    </source>
</evidence>
<dbReference type="Proteomes" id="UP000015104">
    <property type="component" value="Unassembled WGS sequence"/>
</dbReference>
<dbReference type="InterPro" id="IPR000626">
    <property type="entry name" value="Ubiquitin-like_dom"/>
</dbReference>
<evidence type="ECO:0008006" key="7">
    <source>
        <dbReference type="Google" id="ProtNLM"/>
    </source>
</evidence>
<evidence type="ECO:0000313" key="6">
    <source>
        <dbReference type="Proteomes" id="UP000015104"/>
    </source>
</evidence>
<dbReference type="InterPro" id="IPR009060">
    <property type="entry name" value="UBA-like_sf"/>
</dbReference>
<dbReference type="PANTHER" id="PTHR10677:SF3">
    <property type="entry name" value="FI07626P-RELATED"/>
    <property type="match status" value="1"/>
</dbReference>
<dbReference type="SMART" id="SM00165">
    <property type="entry name" value="UBA"/>
    <property type="match status" value="1"/>
</dbReference>
<dbReference type="GO" id="GO:0006511">
    <property type="term" value="P:ubiquitin-dependent protein catabolic process"/>
    <property type="evidence" value="ECO:0007669"/>
    <property type="project" value="TreeGrafter"/>
</dbReference>
<dbReference type="InterPro" id="IPR015496">
    <property type="entry name" value="Ubiquilin"/>
</dbReference>
<dbReference type="Gene3D" id="3.10.20.90">
    <property type="entry name" value="Phosphatidylinositol 3-kinase Catalytic Subunit, Chain A, domain 1"/>
    <property type="match status" value="1"/>
</dbReference>
<feature type="compositionally biased region" description="Polar residues" evidence="2">
    <location>
        <begin position="216"/>
        <end position="225"/>
    </location>
</feature>
<dbReference type="Gene3D" id="1.10.8.10">
    <property type="entry name" value="DNA helicase RuvA subunit, C-terminal domain"/>
    <property type="match status" value="1"/>
</dbReference>
<dbReference type="PANTHER" id="PTHR10677">
    <property type="entry name" value="UBIQUILIN"/>
    <property type="match status" value="1"/>
</dbReference>
<feature type="region of interest" description="Disordered" evidence="2">
    <location>
        <begin position="348"/>
        <end position="381"/>
    </location>
</feature>
<feature type="region of interest" description="Disordered" evidence="2">
    <location>
        <begin position="210"/>
        <end position="253"/>
    </location>
</feature>
<dbReference type="GO" id="GO:0031593">
    <property type="term" value="F:polyubiquitin modification-dependent protein binding"/>
    <property type="evidence" value="ECO:0007669"/>
    <property type="project" value="TreeGrafter"/>
</dbReference>
<gene>
    <name evidence="5" type="primary">107368098</name>
</gene>
<dbReference type="SUPFAM" id="SSF54236">
    <property type="entry name" value="Ubiquitin-like"/>
    <property type="match status" value="1"/>
</dbReference>
<keyword evidence="1" id="KW-0175">Coiled coil</keyword>
<dbReference type="Pfam" id="PF00627">
    <property type="entry name" value="UBA"/>
    <property type="match status" value="1"/>
</dbReference>
<feature type="compositionally biased region" description="Low complexity" evidence="2">
    <location>
        <begin position="274"/>
        <end position="293"/>
    </location>
</feature>
<proteinExistence type="predicted"/>
<evidence type="ECO:0000313" key="5">
    <source>
        <dbReference type="EnsemblMetazoa" id="tetur25g00040.1"/>
    </source>
</evidence>
<dbReference type="OrthoDB" id="10016665at2759"/>
<evidence type="ECO:0000256" key="1">
    <source>
        <dbReference type="SAM" id="Coils"/>
    </source>
</evidence>
<feature type="compositionally biased region" description="Polar residues" evidence="2">
    <location>
        <begin position="348"/>
        <end position="372"/>
    </location>
</feature>
<evidence type="ECO:0000259" key="3">
    <source>
        <dbReference type="PROSITE" id="PS50030"/>
    </source>
</evidence>
<sequence length="424" mass="47222">MLSLYVCSKIASLTSNEIIKLDLQDEVSDTNMLTVGNLMTTIKDKLNLTGLIDDYQLVCFGKKLKEEKPLSHYGIKSNATVHLFLKSAEERSADKKVDENPGREKKAKVDQKEMHNMVVASKTALSNSSFIRMLTRLHENDFRNNLIQCTPGLRDDPIAIAALHDHELLNILMEKDSIEKVYEKHPAILEAATHLATAFHEENAMSAGRNLPSAMSVDSSPSNVPYSLDDLSDDEEMSGGVDAPPPNGQHVMSPTTASAFAHLMQHTLMASHNQAQRSQQQQPSLTLPQNRTPQQIQQLQLQQLQQLQQQHQQEQQQHQQQQQQQGIRQQNNTRIAFEMLRHALQLTEPSTSQQGNSSVPSTPSVTNNSGQSIAPPARPDMSQQIAQMREIGLTDENVCLQALYATNGDVQAAIELIFSDTFHP</sequence>
<dbReference type="HOGENOM" id="CLU_036815_2_0_1"/>
<keyword evidence="6" id="KW-1185">Reference proteome</keyword>
<dbReference type="GO" id="GO:0005829">
    <property type="term" value="C:cytosol"/>
    <property type="evidence" value="ECO:0007669"/>
    <property type="project" value="TreeGrafter"/>
</dbReference>
<dbReference type="SUPFAM" id="SSF46934">
    <property type="entry name" value="UBA-like"/>
    <property type="match status" value="1"/>
</dbReference>
<dbReference type="InterPro" id="IPR015940">
    <property type="entry name" value="UBA"/>
</dbReference>
<accession>T1KWU2</accession>
<dbReference type="AlphaFoldDB" id="T1KWU2"/>
<dbReference type="STRING" id="32264.T1KWU2"/>
<feature type="region of interest" description="Disordered" evidence="2">
    <location>
        <begin position="271"/>
        <end position="293"/>
    </location>
</feature>
<dbReference type="OMA" id="WPITQSE"/>
<dbReference type="EMBL" id="CAEY01000674">
    <property type="status" value="NOT_ANNOTATED_CDS"/>
    <property type="molecule type" value="Genomic_DNA"/>
</dbReference>
<feature type="domain" description="UBA" evidence="3">
    <location>
        <begin position="380"/>
        <end position="420"/>
    </location>
</feature>
<feature type="domain" description="Ubiquitin-like" evidence="4">
    <location>
        <begin position="34"/>
        <end position="86"/>
    </location>
</feature>
<evidence type="ECO:0000256" key="2">
    <source>
        <dbReference type="SAM" id="MobiDB-lite"/>
    </source>
</evidence>
<dbReference type="PROSITE" id="PS50053">
    <property type="entry name" value="UBIQUITIN_2"/>
    <property type="match status" value="1"/>
</dbReference>
<organism evidence="5 6">
    <name type="scientific">Tetranychus urticae</name>
    <name type="common">Two-spotted spider mite</name>
    <dbReference type="NCBI Taxonomy" id="32264"/>
    <lineage>
        <taxon>Eukaryota</taxon>
        <taxon>Metazoa</taxon>
        <taxon>Ecdysozoa</taxon>
        <taxon>Arthropoda</taxon>
        <taxon>Chelicerata</taxon>
        <taxon>Arachnida</taxon>
        <taxon>Acari</taxon>
        <taxon>Acariformes</taxon>
        <taxon>Trombidiformes</taxon>
        <taxon>Prostigmata</taxon>
        <taxon>Eleutherengona</taxon>
        <taxon>Raphignathae</taxon>
        <taxon>Tetranychoidea</taxon>
        <taxon>Tetranychidae</taxon>
        <taxon>Tetranychus</taxon>
    </lineage>
</organism>
<dbReference type="InterPro" id="IPR047878">
    <property type="entry name" value="UBL7_UBA"/>
</dbReference>
<dbReference type="eggNOG" id="KOG0010">
    <property type="taxonomic scope" value="Eukaryota"/>
</dbReference>
<dbReference type="EnsemblMetazoa" id="tetur25g00040.1">
    <property type="protein sequence ID" value="tetur25g00040.1"/>
    <property type="gene ID" value="tetur25g00040"/>
</dbReference>